<evidence type="ECO:0008006" key="5">
    <source>
        <dbReference type="Google" id="ProtNLM"/>
    </source>
</evidence>
<dbReference type="EMBL" id="BAABGA010000062">
    <property type="protein sequence ID" value="GAA4462488.1"/>
    <property type="molecule type" value="Genomic_DNA"/>
</dbReference>
<evidence type="ECO:0000256" key="2">
    <source>
        <dbReference type="SAM" id="SignalP"/>
    </source>
</evidence>
<feature type="signal peptide" evidence="2">
    <location>
        <begin position="1"/>
        <end position="19"/>
    </location>
</feature>
<evidence type="ECO:0000313" key="4">
    <source>
        <dbReference type="Proteomes" id="UP001500840"/>
    </source>
</evidence>
<reference evidence="4" key="1">
    <citation type="journal article" date="2019" name="Int. J. Syst. Evol. Microbiol.">
        <title>The Global Catalogue of Microorganisms (GCM) 10K type strain sequencing project: providing services to taxonomists for standard genome sequencing and annotation.</title>
        <authorList>
            <consortium name="The Broad Institute Genomics Platform"/>
            <consortium name="The Broad Institute Genome Sequencing Center for Infectious Disease"/>
            <person name="Wu L."/>
            <person name="Ma J."/>
        </authorList>
    </citation>
    <scope>NUCLEOTIDE SEQUENCE [LARGE SCALE GENOMIC DNA]</scope>
    <source>
        <strain evidence="4">JCM 17759</strain>
    </source>
</reference>
<organism evidence="3 4">
    <name type="scientific">Novipirellula rosea</name>
    <dbReference type="NCBI Taxonomy" id="1031540"/>
    <lineage>
        <taxon>Bacteria</taxon>
        <taxon>Pseudomonadati</taxon>
        <taxon>Planctomycetota</taxon>
        <taxon>Planctomycetia</taxon>
        <taxon>Pirellulales</taxon>
        <taxon>Pirellulaceae</taxon>
        <taxon>Novipirellula</taxon>
    </lineage>
</organism>
<evidence type="ECO:0000256" key="1">
    <source>
        <dbReference type="SAM" id="MobiDB-lite"/>
    </source>
</evidence>
<accession>A0ABP8N9Z2</accession>
<evidence type="ECO:0000313" key="3">
    <source>
        <dbReference type="EMBL" id="GAA4462488.1"/>
    </source>
</evidence>
<keyword evidence="4" id="KW-1185">Reference proteome</keyword>
<feature type="chain" id="PRO_5045195918" description="Tetratricopeptide repeat protein" evidence="2">
    <location>
        <begin position="20"/>
        <end position="187"/>
    </location>
</feature>
<name>A0ABP8N9Z2_9BACT</name>
<protein>
    <recommendedName>
        <fullName evidence="5">Tetratricopeptide repeat protein</fullName>
    </recommendedName>
</protein>
<feature type="region of interest" description="Disordered" evidence="1">
    <location>
        <begin position="100"/>
        <end position="119"/>
    </location>
</feature>
<comment type="caution">
    <text evidence="3">The sequence shown here is derived from an EMBL/GenBank/DDBJ whole genome shotgun (WGS) entry which is preliminary data.</text>
</comment>
<keyword evidence="2" id="KW-0732">Signal</keyword>
<gene>
    <name evidence="3" type="ORF">GCM10023156_46390</name>
</gene>
<sequence>MLIANAAAAILLWSGTAIAQTVQLPSIETFSYSGSVLVPDSGAAFLGGNKSASFGSNRSGLQRGFGSSQSLSQATASATIIDLAEIDRQILGGTPEQFLERERDREKKRDKPGTATQAMTLDPDYRGKSLVRYARAQYRQGNTSAAFDGYRQAIAVLSPQLKNLATAEFKRVFGAAAEQALHMASLP</sequence>
<dbReference type="Proteomes" id="UP001500840">
    <property type="component" value="Unassembled WGS sequence"/>
</dbReference>
<feature type="compositionally biased region" description="Basic and acidic residues" evidence="1">
    <location>
        <begin position="100"/>
        <end position="112"/>
    </location>
</feature>
<proteinExistence type="predicted"/>